<keyword evidence="2" id="KW-1185">Reference proteome</keyword>
<reference evidence="1" key="2">
    <citation type="submission" date="2020-08" db="EMBL/GenBank/DDBJ databases">
        <authorList>
            <person name="Chen M."/>
            <person name="Teng W."/>
            <person name="Zhao L."/>
            <person name="Hu C."/>
            <person name="Zhou Y."/>
            <person name="Han B."/>
            <person name="Song L."/>
            <person name="Shu W."/>
        </authorList>
    </citation>
    <scope>NUCLEOTIDE SEQUENCE</scope>
    <source>
        <strain evidence="1">FACHB-1375</strain>
    </source>
</reference>
<reference evidence="1" key="1">
    <citation type="journal article" date="2015" name="ISME J.">
        <title>Draft Genome Sequence of Streptomyces incarnatus NRRL8089, which Produces the Nucleoside Antibiotic Sinefungin.</title>
        <authorList>
            <person name="Oshima K."/>
            <person name="Hattori M."/>
            <person name="Shimizu H."/>
            <person name="Fukuda K."/>
            <person name="Nemoto M."/>
            <person name="Inagaki K."/>
            <person name="Tamura T."/>
        </authorList>
    </citation>
    <scope>NUCLEOTIDE SEQUENCE</scope>
    <source>
        <strain evidence="1">FACHB-1375</strain>
    </source>
</reference>
<dbReference type="Proteomes" id="UP000641646">
    <property type="component" value="Unassembled WGS sequence"/>
</dbReference>
<name>A0A926VCG7_9CYAN</name>
<dbReference type="EMBL" id="JACJPW010000004">
    <property type="protein sequence ID" value="MBD2180014.1"/>
    <property type="molecule type" value="Genomic_DNA"/>
</dbReference>
<comment type="caution">
    <text evidence="1">The sequence shown here is derived from an EMBL/GenBank/DDBJ whole genome shotgun (WGS) entry which is preliminary data.</text>
</comment>
<dbReference type="InterPro" id="IPR016024">
    <property type="entry name" value="ARM-type_fold"/>
</dbReference>
<dbReference type="SUPFAM" id="SSF48371">
    <property type="entry name" value="ARM repeat"/>
    <property type="match status" value="1"/>
</dbReference>
<organism evidence="1 2">
    <name type="scientific">Aerosakkonema funiforme FACHB-1375</name>
    <dbReference type="NCBI Taxonomy" id="2949571"/>
    <lineage>
        <taxon>Bacteria</taxon>
        <taxon>Bacillati</taxon>
        <taxon>Cyanobacteriota</taxon>
        <taxon>Cyanophyceae</taxon>
        <taxon>Oscillatoriophycideae</taxon>
        <taxon>Aerosakkonematales</taxon>
        <taxon>Aerosakkonemataceae</taxon>
        <taxon>Aerosakkonema</taxon>
    </lineage>
</organism>
<proteinExistence type="predicted"/>
<protein>
    <submittedName>
        <fullName evidence="1">Uncharacterized protein</fullName>
    </submittedName>
</protein>
<dbReference type="RefSeq" id="WP_190461786.1">
    <property type="nucleotide sequence ID" value="NZ_JACJPW010000004.1"/>
</dbReference>
<evidence type="ECO:0000313" key="1">
    <source>
        <dbReference type="EMBL" id="MBD2180014.1"/>
    </source>
</evidence>
<dbReference type="AlphaFoldDB" id="A0A926VCG7"/>
<sequence length="198" mass="22168">MAFNCDRPRSDDVVLGNQTPSPITAAVLGGLTGVKHRLASPLVETRIAALHEALKYGDAGLDLVILALKDPFWQVRKVADRLLQNQPEPKAKQALQEKFTNRYDTFVAMAKNGSVSDVDFLMEALEVDENTATYKLVDFVLGLVNTARGKDRIKYYLFNGTQMQRNYAALFFKRIKNRDVLTEAVKLGCIDRVQAFSK</sequence>
<accession>A0A926VCG7</accession>
<gene>
    <name evidence="1" type="ORF">H6G03_02610</name>
</gene>
<evidence type="ECO:0000313" key="2">
    <source>
        <dbReference type="Proteomes" id="UP000641646"/>
    </source>
</evidence>